<gene>
    <name evidence="2" type="ORF">ACFPET_05250</name>
</gene>
<feature type="transmembrane region" description="Helical" evidence="1">
    <location>
        <begin position="81"/>
        <end position="99"/>
    </location>
</feature>
<evidence type="ECO:0000313" key="2">
    <source>
        <dbReference type="EMBL" id="MFC4334600.1"/>
    </source>
</evidence>
<keyword evidence="1" id="KW-0812">Transmembrane</keyword>
<dbReference type="EMBL" id="JBHSDK010000007">
    <property type="protein sequence ID" value="MFC4334600.1"/>
    <property type="molecule type" value="Genomic_DNA"/>
</dbReference>
<name>A0ABV8TVI8_9ACTN</name>
<organism evidence="2 3">
    <name type="scientific">Salininema proteolyticum</name>
    <dbReference type="NCBI Taxonomy" id="1607685"/>
    <lineage>
        <taxon>Bacteria</taxon>
        <taxon>Bacillati</taxon>
        <taxon>Actinomycetota</taxon>
        <taxon>Actinomycetes</taxon>
        <taxon>Glycomycetales</taxon>
        <taxon>Glycomycetaceae</taxon>
        <taxon>Salininema</taxon>
    </lineage>
</organism>
<proteinExistence type="predicted"/>
<comment type="caution">
    <text evidence="2">The sequence shown here is derived from an EMBL/GenBank/DDBJ whole genome shotgun (WGS) entry which is preliminary data.</text>
</comment>
<accession>A0ABV8TVI8</accession>
<keyword evidence="1" id="KW-0472">Membrane</keyword>
<dbReference type="Proteomes" id="UP001595823">
    <property type="component" value="Unassembled WGS sequence"/>
</dbReference>
<evidence type="ECO:0000313" key="3">
    <source>
        <dbReference type="Proteomes" id="UP001595823"/>
    </source>
</evidence>
<keyword evidence="3" id="KW-1185">Reference proteome</keyword>
<protein>
    <submittedName>
        <fullName evidence="2">Uncharacterized protein</fullName>
    </submittedName>
</protein>
<feature type="transmembrane region" description="Helical" evidence="1">
    <location>
        <begin position="51"/>
        <end position="74"/>
    </location>
</feature>
<reference evidence="3" key="1">
    <citation type="journal article" date="2019" name="Int. J. Syst. Evol. Microbiol.">
        <title>The Global Catalogue of Microorganisms (GCM) 10K type strain sequencing project: providing services to taxonomists for standard genome sequencing and annotation.</title>
        <authorList>
            <consortium name="The Broad Institute Genomics Platform"/>
            <consortium name="The Broad Institute Genome Sequencing Center for Infectious Disease"/>
            <person name="Wu L."/>
            <person name="Ma J."/>
        </authorList>
    </citation>
    <scope>NUCLEOTIDE SEQUENCE [LARGE SCALE GENOMIC DNA]</scope>
    <source>
        <strain evidence="3">IBRC-M 10908</strain>
    </source>
</reference>
<dbReference type="RefSeq" id="WP_380618445.1">
    <property type="nucleotide sequence ID" value="NZ_JBHSDK010000007.1"/>
</dbReference>
<feature type="transmembrane region" description="Helical" evidence="1">
    <location>
        <begin position="15"/>
        <end position="39"/>
    </location>
</feature>
<feature type="transmembrane region" description="Helical" evidence="1">
    <location>
        <begin position="105"/>
        <end position="122"/>
    </location>
</feature>
<keyword evidence="1" id="KW-1133">Transmembrane helix</keyword>
<sequence>MAYDETSRREMPGPLLASVVILWISIGIATLALGGFLAFRILGEAAVPPPVLMTAFIGVVLWTVQLAALVAVHLRRNWGRLVLMVLSLLGIFGPLILMFSGLPVIIGLTGVAVNVAVFTMLAQESSEAYCDA</sequence>
<evidence type="ECO:0000256" key="1">
    <source>
        <dbReference type="SAM" id="Phobius"/>
    </source>
</evidence>